<dbReference type="AlphaFoldDB" id="A0A8T3CPB6"/>
<proteinExistence type="predicted"/>
<gene>
    <name evidence="2" type="ORF">AGOR_G00208030</name>
</gene>
<feature type="region of interest" description="Disordered" evidence="1">
    <location>
        <begin position="49"/>
        <end position="68"/>
    </location>
</feature>
<dbReference type="Proteomes" id="UP000829720">
    <property type="component" value="Unassembled WGS sequence"/>
</dbReference>
<accession>A0A8T3CPB6</accession>
<keyword evidence="3" id="KW-1185">Reference proteome</keyword>
<name>A0A8T3CPB6_9TELE</name>
<comment type="caution">
    <text evidence="2">The sequence shown here is derived from an EMBL/GenBank/DDBJ whole genome shotgun (WGS) entry which is preliminary data.</text>
</comment>
<organism evidence="2 3">
    <name type="scientific">Albula goreensis</name>
    <dbReference type="NCBI Taxonomy" id="1534307"/>
    <lineage>
        <taxon>Eukaryota</taxon>
        <taxon>Metazoa</taxon>
        <taxon>Chordata</taxon>
        <taxon>Craniata</taxon>
        <taxon>Vertebrata</taxon>
        <taxon>Euteleostomi</taxon>
        <taxon>Actinopterygii</taxon>
        <taxon>Neopterygii</taxon>
        <taxon>Teleostei</taxon>
        <taxon>Albuliformes</taxon>
        <taxon>Albulidae</taxon>
        <taxon>Albula</taxon>
    </lineage>
</organism>
<protein>
    <submittedName>
        <fullName evidence="2">Uncharacterized protein</fullName>
    </submittedName>
</protein>
<evidence type="ECO:0000256" key="1">
    <source>
        <dbReference type="SAM" id="MobiDB-lite"/>
    </source>
</evidence>
<sequence length="99" mass="11043">MWWRSKGHRVSDAGAGGGVSSLHYDEGSLLQRDHAQVLCIIGRLQEGPRPGRVAQPQHPVLPPAHLGYGEDRQTGGWLGPRPWISTMRLFSFVTDDMLW</sequence>
<evidence type="ECO:0000313" key="2">
    <source>
        <dbReference type="EMBL" id="KAI1885851.1"/>
    </source>
</evidence>
<reference evidence="2" key="1">
    <citation type="submission" date="2021-01" db="EMBL/GenBank/DDBJ databases">
        <authorList>
            <person name="Zahm M."/>
            <person name="Roques C."/>
            <person name="Cabau C."/>
            <person name="Klopp C."/>
            <person name="Donnadieu C."/>
            <person name="Jouanno E."/>
            <person name="Lampietro C."/>
            <person name="Louis A."/>
            <person name="Herpin A."/>
            <person name="Echchiki A."/>
            <person name="Berthelot C."/>
            <person name="Parey E."/>
            <person name="Roest-Crollius H."/>
            <person name="Braasch I."/>
            <person name="Postlethwait J."/>
            <person name="Bobe J."/>
            <person name="Montfort J."/>
            <person name="Bouchez O."/>
            <person name="Begum T."/>
            <person name="Mejri S."/>
            <person name="Adams A."/>
            <person name="Chen W.-J."/>
            <person name="Guiguen Y."/>
        </authorList>
    </citation>
    <scope>NUCLEOTIDE SEQUENCE</scope>
    <source>
        <tissue evidence="2">Blood</tissue>
    </source>
</reference>
<evidence type="ECO:0000313" key="3">
    <source>
        <dbReference type="Proteomes" id="UP000829720"/>
    </source>
</evidence>
<dbReference type="EMBL" id="JAERUA010000020">
    <property type="protein sequence ID" value="KAI1885851.1"/>
    <property type="molecule type" value="Genomic_DNA"/>
</dbReference>